<dbReference type="Proteomes" id="UP001610861">
    <property type="component" value="Unassembled WGS sequence"/>
</dbReference>
<reference evidence="7 8" key="1">
    <citation type="submission" date="2024-09" db="EMBL/GenBank/DDBJ databases">
        <authorList>
            <person name="Pan X."/>
        </authorList>
    </citation>
    <scope>NUCLEOTIDE SEQUENCE [LARGE SCALE GENOMIC DNA]</scope>
    <source>
        <strain evidence="7 8">B2969</strain>
    </source>
</reference>
<dbReference type="PANTHER" id="PTHR11113">
    <property type="entry name" value="N-ACETYLGLUCOSAMINE-6-PHOSPHATE DEACETYLASE"/>
    <property type="match status" value="1"/>
</dbReference>
<evidence type="ECO:0000313" key="7">
    <source>
        <dbReference type="EMBL" id="MFH8249576.1"/>
    </source>
</evidence>
<dbReference type="SUPFAM" id="SSF51556">
    <property type="entry name" value="Metallo-dependent hydrolases"/>
    <property type="match status" value="1"/>
</dbReference>
<name>A0ABW7Q418_9MICO</name>
<sequence>MLLAAERLITADGDAGAGWLRIDRAIIAEMGAGRPPAPPDLSLSTVFAGFVDIHAHGAMGHDFGRVGDDPETVIAYHAASGTTSLVATLATAPLRSLVDRVRELAPLVRDGSLAGLHLEGPWISSVRRGAHHPDLLRPPAIDDIDRIIDAGDGTIRMVTLAPELPGALQAIERLVGAGVIAALGHTDADYATTMCALDAGATVGTHLYNGMRPLHHRDPGLAGVMLTDQRATVELIGDGVHVHDAIVDLTLAAAAGRVALISDCMSAAGLPDGVHELAGSRVRVTGGVAELADGSSLAGSTSTLGHTVARLLARGVSPVVLADAAITRPAAALALKTPELRLGGPADLVEIASGGVARAMKNGEWVDPAIGSPRIPGNLPDAMALLSNACNIASN</sequence>
<dbReference type="InterPro" id="IPR032466">
    <property type="entry name" value="Metal_Hydrolase"/>
</dbReference>
<dbReference type="RefSeq" id="WP_396639510.1">
    <property type="nucleotide sequence ID" value="NZ_JBIQWL010000001.1"/>
</dbReference>
<evidence type="ECO:0000256" key="3">
    <source>
        <dbReference type="ARBA" id="ARBA00022801"/>
    </source>
</evidence>
<dbReference type="InterPro" id="IPR011059">
    <property type="entry name" value="Metal-dep_hydrolase_composite"/>
</dbReference>
<protein>
    <submittedName>
        <fullName evidence="7">N-acetylglucosamine-6-phosphate deacetylase</fullName>
        <ecNumber evidence="7">3.5.1.25</ecNumber>
    </submittedName>
</protein>
<evidence type="ECO:0000259" key="6">
    <source>
        <dbReference type="Pfam" id="PF01979"/>
    </source>
</evidence>
<keyword evidence="4 5" id="KW-0119">Carbohydrate metabolism</keyword>
<evidence type="ECO:0000313" key="8">
    <source>
        <dbReference type="Proteomes" id="UP001610861"/>
    </source>
</evidence>
<dbReference type="InterPro" id="IPR003764">
    <property type="entry name" value="GlcNAc_6-P_deAcase"/>
</dbReference>
<evidence type="ECO:0000256" key="5">
    <source>
        <dbReference type="PIRNR" id="PIRNR038994"/>
    </source>
</evidence>
<dbReference type="PANTHER" id="PTHR11113:SF14">
    <property type="entry name" value="N-ACETYLGLUCOSAMINE-6-PHOSPHATE DEACETYLASE"/>
    <property type="match status" value="1"/>
</dbReference>
<keyword evidence="8" id="KW-1185">Reference proteome</keyword>
<evidence type="ECO:0000256" key="1">
    <source>
        <dbReference type="ARBA" id="ARBA00010716"/>
    </source>
</evidence>
<proteinExistence type="inferred from homology"/>
<dbReference type="EMBL" id="JBIQWL010000001">
    <property type="protein sequence ID" value="MFH8249576.1"/>
    <property type="molecule type" value="Genomic_DNA"/>
</dbReference>
<gene>
    <name evidence="7" type="ORF">ACH3VR_04320</name>
</gene>
<dbReference type="Gene3D" id="3.20.20.140">
    <property type="entry name" value="Metal-dependent hydrolases"/>
    <property type="match status" value="1"/>
</dbReference>
<dbReference type="GO" id="GO:0008448">
    <property type="term" value="F:N-acetylglucosamine-6-phosphate deacetylase activity"/>
    <property type="evidence" value="ECO:0007669"/>
    <property type="project" value="UniProtKB-EC"/>
</dbReference>
<evidence type="ECO:0000256" key="4">
    <source>
        <dbReference type="ARBA" id="ARBA00023277"/>
    </source>
</evidence>
<accession>A0ABW7Q418</accession>
<comment type="similarity">
    <text evidence="1 5">Belongs to the metallo-dependent hydrolases superfamily. NagA family.</text>
</comment>
<dbReference type="Pfam" id="PF01979">
    <property type="entry name" value="Amidohydro_1"/>
    <property type="match status" value="1"/>
</dbReference>
<organism evidence="7 8">
    <name type="scientific">Microbacterium alkaliflavum</name>
    <dbReference type="NCBI Taxonomy" id="3248839"/>
    <lineage>
        <taxon>Bacteria</taxon>
        <taxon>Bacillati</taxon>
        <taxon>Actinomycetota</taxon>
        <taxon>Actinomycetes</taxon>
        <taxon>Micrococcales</taxon>
        <taxon>Microbacteriaceae</taxon>
        <taxon>Microbacterium</taxon>
    </lineage>
</organism>
<dbReference type="PIRSF" id="PIRSF038994">
    <property type="entry name" value="NagA"/>
    <property type="match status" value="1"/>
</dbReference>
<comment type="caution">
    <text evidence="7">The sequence shown here is derived from an EMBL/GenBank/DDBJ whole genome shotgun (WGS) entry which is preliminary data.</text>
</comment>
<dbReference type="InterPro" id="IPR006680">
    <property type="entry name" value="Amidohydro-rel"/>
</dbReference>
<evidence type="ECO:0000256" key="2">
    <source>
        <dbReference type="ARBA" id="ARBA00022723"/>
    </source>
</evidence>
<keyword evidence="3 5" id="KW-0378">Hydrolase</keyword>
<dbReference type="EC" id="3.5.1.25" evidence="7"/>
<keyword evidence="2" id="KW-0479">Metal-binding</keyword>
<dbReference type="Gene3D" id="2.30.40.10">
    <property type="entry name" value="Urease, subunit C, domain 1"/>
    <property type="match status" value="1"/>
</dbReference>
<feature type="domain" description="Amidohydrolase-related" evidence="6">
    <location>
        <begin position="45"/>
        <end position="366"/>
    </location>
</feature>